<proteinExistence type="inferred from homology"/>
<dbReference type="InterPro" id="IPR036322">
    <property type="entry name" value="WD40_repeat_dom_sf"/>
</dbReference>
<dbReference type="InterPro" id="IPR015943">
    <property type="entry name" value="WD40/YVTN_repeat-like_dom_sf"/>
</dbReference>
<evidence type="ECO:0008006" key="6">
    <source>
        <dbReference type="Google" id="ProtNLM"/>
    </source>
</evidence>
<keyword evidence="5" id="KW-1185">Reference proteome</keyword>
<dbReference type="SUPFAM" id="SSF50978">
    <property type="entry name" value="WD40 repeat-like"/>
    <property type="match status" value="1"/>
</dbReference>
<reference evidence="4" key="1">
    <citation type="submission" date="2016-10" db="EMBL/GenBank/DDBJ databases">
        <authorList>
            <person name="Benchimol M."/>
            <person name="Almeida L.G."/>
            <person name="Vasconcelos A.T."/>
            <person name="Perreira-Neves A."/>
            <person name="Rosa I.A."/>
            <person name="Tasca T."/>
            <person name="Bogo M.R."/>
            <person name="de Souza W."/>
        </authorList>
    </citation>
    <scope>NUCLEOTIDE SEQUENCE [LARGE SCALE GENOMIC DNA]</scope>
    <source>
        <strain evidence="4">K</strain>
    </source>
</reference>
<dbReference type="GeneID" id="94843367"/>
<name>A0A1J4JN13_9EUKA</name>
<dbReference type="Gene3D" id="2.130.10.10">
    <property type="entry name" value="YVTN repeat-like/Quinoprotein amine dehydrogenase"/>
    <property type="match status" value="1"/>
</dbReference>
<dbReference type="PANTHER" id="PTHR11227">
    <property type="entry name" value="WD-REPEAT PROTEIN INTERACTING WITH PHOSPHOINOSIDES WIPI -RELATED"/>
    <property type="match status" value="1"/>
</dbReference>
<evidence type="ECO:0000313" key="5">
    <source>
        <dbReference type="Proteomes" id="UP000179807"/>
    </source>
</evidence>
<dbReference type="SMART" id="SM00320">
    <property type="entry name" value="WD40"/>
    <property type="match status" value="3"/>
</dbReference>
<evidence type="ECO:0000256" key="1">
    <source>
        <dbReference type="ARBA" id="ARBA00022574"/>
    </source>
</evidence>
<dbReference type="OrthoDB" id="1667587at2759"/>
<accession>A0A1J4JN13</accession>
<gene>
    <name evidence="4" type="ORF">TRFO_32741</name>
</gene>
<dbReference type="VEuPathDB" id="TrichDB:TRFO_32741"/>
<sequence>MEFDSYKQCISQKNDSLSIVVFNKNAIFVPPLFHFCFFSIEIRVFRRYRKNHVDIIDNFVVSLDEFFHQMIQFDTHSLFVKSYMKKFEFIQLFQFQDRMKIISTLRSVFINDDKTTFTAVFPSQYNMFTITPFQIILTESMKPKNITIGSAATCCGTRFIAVTGLPADPHFDTRSVLVRDHTLDDRDIFRHAFDQHILALRITPDSLICSFYDHVEIWNLSSSEKVHSIKHAINVHAPLDVSPNFSIMACTGSSPIDLNIFNLKTHESATFRAADNPVSLVSFSENGEYYATTSSAGHAIKVWRTDNNACAAKFKRGTTASVIYSFDFSPSNKFIAILTQNSTLHFFDMRKIGGSAVLTGRVAHRINIGDQSIAHISWFAETQIAIVTMEGRLINIALDEGNYREVGREQILFKNYVTEGVFAAS</sequence>
<dbReference type="GO" id="GO:0005737">
    <property type="term" value="C:cytoplasm"/>
    <property type="evidence" value="ECO:0007669"/>
    <property type="project" value="UniProtKB-ARBA"/>
</dbReference>
<keyword evidence="1" id="KW-0853">WD repeat</keyword>
<evidence type="ECO:0000256" key="3">
    <source>
        <dbReference type="ARBA" id="ARBA00025740"/>
    </source>
</evidence>
<keyword evidence="2" id="KW-0677">Repeat</keyword>
<comment type="caution">
    <text evidence="4">The sequence shown here is derived from an EMBL/GenBank/DDBJ whole genome shotgun (WGS) entry which is preliminary data.</text>
</comment>
<dbReference type="EMBL" id="MLAK01000950">
    <property type="protein sequence ID" value="OHT00513.1"/>
    <property type="molecule type" value="Genomic_DNA"/>
</dbReference>
<protein>
    <recommendedName>
        <fullName evidence="6">Anaphase-promoting complex subunit 4 WD40 domain-containing protein</fullName>
    </recommendedName>
</protein>
<dbReference type="Proteomes" id="UP000179807">
    <property type="component" value="Unassembled WGS sequence"/>
</dbReference>
<dbReference type="InterPro" id="IPR001680">
    <property type="entry name" value="WD40_rpt"/>
</dbReference>
<evidence type="ECO:0000313" key="4">
    <source>
        <dbReference type="EMBL" id="OHT00513.1"/>
    </source>
</evidence>
<organism evidence="4 5">
    <name type="scientific">Tritrichomonas foetus</name>
    <dbReference type="NCBI Taxonomy" id="1144522"/>
    <lineage>
        <taxon>Eukaryota</taxon>
        <taxon>Metamonada</taxon>
        <taxon>Parabasalia</taxon>
        <taxon>Tritrichomonadida</taxon>
        <taxon>Tritrichomonadidae</taxon>
        <taxon>Tritrichomonas</taxon>
    </lineage>
</organism>
<comment type="similarity">
    <text evidence="3">Belongs to the WD repeat PROPPIN family.</text>
</comment>
<dbReference type="InterPro" id="IPR048720">
    <property type="entry name" value="PROPPIN"/>
</dbReference>
<evidence type="ECO:0000256" key="2">
    <source>
        <dbReference type="ARBA" id="ARBA00022737"/>
    </source>
</evidence>
<dbReference type="AlphaFoldDB" id="A0A1J4JN13"/>
<dbReference type="RefSeq" id="XP_068353649.1">
    <property type="nucleotide sequence ID" value="XM_068508663.1"/>
</dbReference>